<protein>
    <submittedName>
        <fullName evidence="3">DUF4097 and DUF4098 domain-containing protein YvlB</fullName>
    </submittedName>
</protein>
<accession>A0A840IIS8</accession>
<evidence type="ECO:0000259" key="2">
    <source>
        <dbReference type="Pfam" id="PF13349"/>
    </source>
</evidence>
<evidence type="ECO:0000256" key="1">
    <source>
        <dbReference type="SAM" id="Phobius"/>
    </source>
</evidence>
<feature type="transmembrane region" description="Helical" evidence="1">
    <location>
        <begin position="12"/>
        <end position="36"/>
    </location>
</feature>
<dbReference type="InterPro" id="IPR025164">
    <property type="entry name" value="Toastrack_DUF4097"/>
</dbReference>
<proteinExistence type="predicted"/>
<gene>
    <name evidence="3" type="ORF">BDZ31_004616</name>
</gene>
<comment type="caution">
    <text evidence="3">The sequence shown here is derived from an EMBL/GenBank/DDBJ whole genome shotgun (WGS) entry which is preliminary data.</text>
</comment>
<keyword evidence="1" id="KW-1133">Transmembrane helix</keyword>
<organism evidence="3 4">
    <name type="scientific">Conexibacter arvalis</name>
    <dbReference type="NCBI Taxonomy" id="912552"/>
    <lineage>
        <taxon>Bacteria</taxon>
        <taxon>Bacillati</taxon>
        <taxon>Actinomycetota</taxon>
        <taxon>Thermoleophilia</taxon>
        <taxon>Solirubrobacterales</taxon>
        <taxon>Conexibacteraceae</taxon>
        <taxon>Conexibacter</taxon>
    </lineage>
</organism>
<dbReference type="RefSeq" id="WP_183345532.1">
    <property type="nucleotide sequence ID" value="NZ_JACHNU010000010.1"/>
</dbReference>
<dbReference type="Gene3D" id="2.160.20.120">
    <property type="match status" value="1"/>
</dbReference>
<name>A0A840IIS8_9ACTN</name>
<dbReference type="EMBL" id="JACHNU010000010">
    <property type="protein sequence ID" value="MBB4664997.1"/>
    <property type="molecule type" value="Genomic_DNA"/>
</dbReference>
<keyword evidence="4" id="KW-1185">Reference proteome</keyword>
<keyword evidence="1" id="KW-0812">Transmembrane</keyword>
<evidence type="ECO:0000313" key="3">
    <source>
        <dbReference type="EMBL" id="MBB4664997.1"/>
    </source>
</evidence>
<dbReference type="Pfam" id="PF13349">
    <property type="entry name" value="DUF4097"/>
    <property type="match status" value="1"/>
</dbReference>
<keyword evidence="1" id="KW-0472">Membrane</keyword>
<dbReference type="Proteomes" id="UP000585272">
    <property type="component" value="Unassembled WGS sequence"/>
</dbReference>
<dbReference type="AlphaFoldDB" id="A0A840IIS8"/>
<reference evidence="3 4" key="1">
    <citation type="submission" date="2020-08" db="EMBL/GenBank/DDBJ databases">
        <title>Genomic Encyclopedia of Archaeal and Bacterial Type Strains, Phase II (KMG-II): from individual species to whole genera.</title>
        <authorList>
            <person name="Goeker M."/>
        </authorList>
    </citation>
    <scope>NUCLEOTIDE SEQUENCE [LARGE SCALE GENOMIC DNA]</scope>
    <source>
        <strain evidence="3 4">DSM 23288</strain>
    </source>
</reference>
<evidence type="ECO:0000313" key="4">
    <source>
        <dbReference type="Proteomes" id="UP000585272"/>
    </source>
</evidence>
<feature type="domain" description="DUF4097" evidence="2">
    <location>
        <begin position="52"/>
        <end position="257"/>
    </location>
</feature>
<sequence>MSTTPSRRGIPTPVIVVCVALGVLVAAWGALFFAAWSVHQDERTARTYADVEQLRINGGSGDIAVVAEDRDDVEVITHLSWALKKPRVEHSFRDGSLQLTGGCGFWGSFGPDGCDAEFEVRVPRDLEVEVHGASGDVSGRGLAGRSVLTTGSGDVTAVDLAGPLRIKASSGDVTVEGYRGRAVDAQASSGDVTVRTQVVPDRVRAVASSGDVTVVVPGTLAYAVAANTSSGDVSVAVDQSLRSRHEIEARTSSGNVDVARLDDAR</sequence>